<proteinExistence type="predicted"/>
<name>A0A345SRM6_9ACTN</name>
<dbReference type="EMBL" id="CP031264">
    <property type="protein sequence ID" value="AXI76381.1"/>
    <property type="molecule type" value="Genomic_DNA"/>
</dbReference>
<sequence length="62" mass="7047">MRRRTTGGLLVAMTAPHPLVRFTNELMALTDDLDQTVAADFVRRVYEAGREDGERRAQEGRE</sequence>
<dbReference type="OrthoDB" id="4251181at2"/>
<accession>A0A345SRM6</accession>
<evidence type="ECO:0000313" key="2">
    <source>
        <dbReference type="Proteomes" id="UP000249340"/>
    </source>
</evidence>
<dbReference type="AlphaFoldDB" id="A0A345SRM6"/>
<protein>
    <submittedName>
        <fullName evidence="1">Uncharacterized protein</fullName>
    </submittedName>
</protein>
<keyword evidence="2" id="KW-1185">Reference proteome</keyword>
<dbReference type="KEGG" id="stri:C7M71_001690"/>
<gene>
    <name evidence="1" type="ORF">C7M71_001690</name>
</gene>
<dbReference type="Proteomes" id="UP000249340">
    <property type="component" value="Chromosome"/>
</dbReference>
<evidence type="ECO:0000313" key="1">
    <source>
        <dbReference type="EMBL" id="AXI76381.1"/>
    </source>
</evidence>
<organism evidence="1 2">
    <name type="scientific">Peterkaempfera bronchialis</name>
    <dbReference type="NCBI Taxonomy" id="2126346"/>
    <lineage>
        <taxon>Bacteria</taxon>
        <taxon>Bacillati</taxon>
        <taxon>Actinomycetota</taxon>
        <taxon>Actinomycetes</taxon>
        <taxon>Kitasatosporales</taxon>
        <taxon>Streptomycetaceae</taxon>
        <taxon>Peterkaempfera</taxon>
    </lineage>
</organism>
<reference evidence="2" key="1">
    <citation type="submission" date="2018-07" db="EMBL/GenBank/DDBJ databases">
        <title>Streptacidiphilus bronchialis DSM 106435 chromosome.</title>
        <authorList>
            <person name="Batra D."/>
            <person name="Gulvik C.A."/>
        </authorList>
    </citation>
    <scope>NUCLEOTIDE SEQUENCE [LARGE SCALE GENOMIC DNA]</scope>
    <source>
        <strain evidence="2">DSM 106435</strain>
    </source>
</reference>